<reference evidence="8" key="1">
    <citation type="journal article" date="2019" name="Int. J. Syst. Evol. Microbiol.">
        <title>The Global Catalogue of Microorganisms (GCM) 10K type strain sequencing project: providing services to taxonomists for standard genome sequencing and annotation.</title>
        <authorList>
            <consortium name="The Broad Institute Genomics Platform"/>
            <consortium name="The Broad Institute Genome Sequencing Center for Infectious Disease"/>
            <person name="Wu L."/>
            <person name="Ma J."/>
        </authorList>
    </citation>
    <scope>NUCLEOTIDE SEQUENCE [LARGE SCALE GENOMIC DNA]</scope>
    <source>
        <strain evidence="8">CCUG 57113</strain>
    </source>
</reference>
<feature type="signal peptide" evidence="5">
    <location>
        <begin position="1"/>
        <end position="26"/>
    </location>
</feature>
<comment type="caution">
    <text evidence="7">The sequence shown here is derived from an EMBL/GenBank/DDBJ whole genome shotgun (WGS) entry which is preliminary data.</text>
</comment>
<dbReference type="InterPro" id="IPR001940">
    <property type="entry name" value="Peptidase_S1C"/>
</dbReference>
<dbReference type="SUPFAM" id="SSF50494">
    <property type="entry name" value="Trypsin-like serine proteases"/>
    <property type="match status" value="1"/>
</dbReference>
<dbReference type="Proteomes" id="UP001596105">
    <property type="component" value="Unassembled WGS sequence"/>
</dbReference>
<dbReference type="PANTHER" id="PTHR43343">
    <property type="entry name" value="PEPTIDASE S12"/>
    <property type="match status" value="1"/>
</dbReference>
<sequence>MKYVKRAALLFVAAMLAIQLPHVANADAQADFLNKVEGAVILYIGSPNAIVDLSDEIIDEDNFTITPYTSNNRTLVPLRFIGESLGAAVKWDNVSSTVTLQGNNRTINMKLNSTQMSVNGSVKKLEAAATYKSGRVFVPLRAISEAFGKKVSFARGVIMISDTQVINPTQDMDIVQYLIDTLLPFHKDAYTGRALTTEHLASMDQSVVILEAFDKQGISIGFGSAFAIGYGLYLTNYHVIDQASSYLVETEQDRFYDVEGVVDVDPDHDLAIVKTSIRTNVPPMHIGTSSTGLTKGQSIVTIGNPEGLQNTISTGVISGFRSNPSLIQISAPITHGNSGGPLLNIKGEVIGVTSSGVEESGNLNFAIPIDFAKEAVKYYASLPFTNIPVMDQHQFEAQVNTDPGTADPSPSPEPSLSPSVGNPVTLPTEDVHVLNRAISVMVPDPSSSIVYMADDTQKKVIAFDYASDKEIAVSAAFDKPVRKLAFANGELYVMMSDQDYSPYTFDGSQGGTIAVLHPGTLQLKDQWRTRIDPYDIAIDKVNHVYVASGSGQWTYILSYDRTTHEEISSRSIRNASNIALHPAEDKIYAIDTDSSPRDMKVYTIGNGLFTGDYDSPYHGDYPLTTSMGITPDGKYVLNGYGGIFSSTNMSTTNMRFVAKTDPFDMMAGDPLHPETYFTARQSTVRQYDTDTMSRTKLFNTNGTLLQIAEAHGQFIALTKVAVKGSAVPKFALEITEI</sequence>
<dbReference type="InterPro" id="IPR015943">
    <property type="entry name" value="WD40/YVTN_repeat-like_dom_sf"/>
</dbReference>
<evidence type="ECO:0000256" key="3">
    <source>
        <dbReference type="ARBA" id="ARBA00022825"/>
    </source>
</evidence>
<keyword evidence="3" id="KW-0720">Serine protease</keyword>
<dbReference type="EMBL" id="JBHSMH010000053">
    <property type="protein sequence ID" value="MFC5470124.1"/>
    <property type="molecule type" value="Genomic_DNA"/>
</dbReference>
<evidence type="ECO:0000256" key="1">
    <source>
        <dbReference type="ARBA" id="ARBA00022670"/>
    </source>
</evidence>
<keyword evidence="8" id="KW-1185">Reference proteome</keyword>
<evidence type="ECO:0000313" key="8">
    <source>
        <dbReference type="Proteomes" id="UP001596105"/>
    </source>
</evidence>
<keyword evidence="5" id="KW-0732">Signal</keyword>
<dbReference type="InterPro" id="IPR009003">
    <property type="entry name" value="Peptidase_S1_PA"/>
</dbReference>
<gene>
    <name evidence="7" type="ORF">ACFPPD_15555</name>
</gene>
<name>A0ABW0LWI8_9BACL</name>
<evidence type="ECO:0000259" key="6">
    <source>
        <dbReference type="Pfam" id="PF07833"/>
    </source>
</evidence>
<evidence type="ECO:0000256" key="4">
    <source>
        <dbReference type="SAM" id="MobiDB-lite"/>
    </source>
</evidence>
<dbReference type="PANTHER" id="PTHR43343:SF3">
    <property type="entry name" value="PROTEASE DO-LIKE 8, CHLOROPLASTIC"/>
    <property type="match status" value="1"/>
</dbReference>
<keyword evidence="2" id="KW-0378">Hydrolase</keyword>
<dbReference type="InterPro" id="IPR036582">
    <property type="entry name" value="Mao_N_sf"/>
</dbReference>
<protein>
    <submittedName>
        <fullName evidence="7">Stalk domain-containing protein</fullName>
    </submittedName>
</protein>
<feature type="chain" id="PRO_5045181302" evidence="5">
    <location>
        <begin position="27"/>
        <end position="737"/>
    </location>
</feature>
<dbReference type="Pfam" id="PF07833">
    <property type="entry name" value="Cu_amine_oxidN1"/>
    <property type="match status" value="1"/>
</dbReference>
<dbReference type="Gene3D" id="3.30.457.10">
    <property type="entry name" value="Copper amine oxidase-like, N-terminal domain"/>
    <property type="match status" value="1"/>
</dbReference>
<dbReference type="RefSeq" id="WP_209751350.1">
    <property type="nucleotide sequence ID" value="NZ_JBHSMH010000053.1"/>
</dbReference>
<organism evidence="7 8">
    <name type="scientific">Cohnella suwonensis</name>
    <dbReference type="NCBI Taxonomy" id="696072"/>
    <lineage>
        <taxon>Bacteria</taxon>
        <taxon>Bacillati</taxon>
        <taxon>Bacillota</taxon>
        <taxon>Bacilli</taxon>
        <taxon>Bacillales</taxon>
        <taxon>Paenibacillaceae</taxon>
        <taxon>Cohnella</taxon>
    </lineage>
</organism>
<proteinExistence type="predicted"/>
<evidence type="ECO:0000313" key="7">
    <source>
        <dbReference type="EMBL" id="MFC5470124.1"/>
    </source>
</evidence>
<dbReference type="InterPro" id="IPR051201">
    <property type="entry name" value="Chloro_Bact_Ser_Proteases"/>
</dbReference>
<feature type="domain" description="Copper amine oxidase-like N-terminal" evidence="6">
    <location>
        <begin position="62"/>
        <end position="154"/>
    </location>
</feature>
<evidence type="ECO:0000256" key="2">
    <source>
        <dbReference type="ARBA" id="ARBA00022801"/>
    </source>
</evidence>
<dbReference type="Gene3D" id="2.130.10.10">
    <property type="entry name" value="YVTN repeat-like/Quinoprotein amine dehydrogenase"/>
    <property type="match status" value="1"/>
</dbReference>
<dbReference type="SUPFAM" id="SSF50969">
    <property type="entry name" value="YVTN repeat-like/Quinoprotein amine dehydrogenase"/>
    <property type="match status" value="1"/>
</dbReference>
<dbReference type="Pfam" id="PF13365">
    <property type="entry name" value="Trypsin_2"/>
    <property type="match status" value="1"/>
</dbReference>
<dbReference type="InterPro" id="IPR011044">
    <property type="entry name" value="Quino_amine_DH_bsu"/>
</dbReference>
<dbReference type="Gene3D" id="2.40.10.120">
    <property type="match status" value="1"/>
</dbReference>
<dbReference type="PRINTS" id="PR00834">
    <property type="entry name" value="PROTEASES2C"/>
</dbReference>
<dbReference type="SUPFAM" id="SSF55383">
    <property type="entry name" value="Copper amine oxidase, domain N"/>
    <property type="match status" value="1"/>
</dbReference>
<keyword evidence="1" id="KW-0645">Protease</keyword>
<dbReference type="InterPro" id="IPR012854">
    <property type="entry name" value="Cu_amine_oxidase-like_N"/>
</dbReference>
<evidence type="ECO:0000256" key="5">
    <source>
        <dbReference type="SAM" id="SignalP"/>
    </source>
</evidence>
<feature type="region of interest" description="Disordered" evidence="4">
    <location>
        <begin position="399"/>
        <end position="424"/>
    </location>
</feature>
<accession>A0ABW0LWI8</accession>